<protein>
    <recommendedName>
        <fullName evidence="3">Zn(2)-C6 fungal-type domain-containing protein</fullName>
    </recommendedName>
</protein>
<proteinExistence type="predicted"/>
<evidence type="ECO:0000313" key="2">
    <source>
        <dbReference type="Proteomes" id="UP001341245"/>
    </source>
</evidence>
<accession>A0ABR0T7Y7</accession>
<gene>
    <name evidence="1" type="ORF">QM012_003805</name>
</gene>
<keyword evidence="2" id="KW-1185">Reference proteome</keyword>
<evidence type="ECO:0000313" key="1">
    <source>
        <dbReference type="EMBL" id="KAK6000559.1"/>
    </source>
</evidence>
<name>A0ABR0T7Y7_AURPU</name>
<dbReference type="Proteomes" id="UP001341245">
    <property type="component" value="Unassembled WGS sequence"/>
</dbReference>
<evidence type="ECO:0008006" key="3">
    <source>
        <dbReference type="Google" id="ProtNLM"/>
    </source>
</evidence>
<dbReference type="Pfam" id="PF11951">
    <property type="entry name" value="Fungal_trans_2"/>
    <property type="match status" value="1"/>
</dbReference>
<dbReference type="InterPro" id="IPR053178">
    <property type="entry name" value="Osmoadaptation_assoc"/>
</dbReference>
<dbReference type="PANTHER" id="PTHR38111">
    <property type="entry name" value="ZN(2)-C6 FUNGAL-TYPE DOMAIN-CONTAINING PROTEIN-RELATED"/>
    <property type="match status" value="1"/>
</dbReference>
<dbReference type="InterPro" id="IPR021858">
    <property type="entry name" value="Fun_TF"/>
</dbReference>
<dbReference type="PANTHER" id="PTHR38111:SF11">
    <property type="entry name" value="TRANSCRIPTION FACTOR DOMAIN-CONTAINING PROTEIN-RELATED"/>
    <property type="match status" value="1"/>
</dbReference>
<dbReference type="EMBL" id="JASGXD010000017">
    <property type="protein sequence ID" value="KAK6000559.1"/>
    <property type="molecule type" value="Genomic_DNA"/>
</dbReference>
<organism evidence="1 2">
    <name type="scientific">Aureobasidium pullulans</name>
    <name type="common">Black yeast</name>
    <name type="synonym">Pullularia pullulans</name>
    <dbReference type="NCBI Taxonomy" id="5580"/>
    <lineage>
        <taxon>Eukaryota</taxon>
        <taxon>Fungi</taxon>
        <taxon>Dikarya</taxon>
        <taxon>Ascomycota</taxon>
        <taxon>Pezizomycotina</taxon>
        <taxon>Dothideomycetes</taxon>
        <taxon>Dothideomycetidae</taxon>
        <taxon>Dothideales</taxon>
        <taxon>Saccotheciaceae</taxon>
        <taxon>Aureobasidium</taxon>
    </lineage>
</organism>
<comment type="caution">
    <text evidence="1">The sequence shown here is derived from an EMBL/GenBank/DDBJ whole genome shotgun (WGS) entry which is preliminary data.</text>
</comment>
<reference evidence="1 2" key="1">
    <citation type="submission" date="2023-11" db="EMBL/GenBank/DDBJ databases">
        <title>Draft genome sequence and annotation of the polyextremotolerant black yeast-like fungus Aureobasidium pullulans NRRL 62042.</title>
        <authorList>
            <person name="Dielentheis-Frenken M.R.E."/>
            <person name="Wibberg D."/>
            <person name="Blank L.M."/>
            <person name="Tiso T."/>
        </authorList>
    </citation>
    <scope>NUCLEOTIDE SEQUENCE [LARGE SCALE GENOMIC DNA]</scope>
    <source>
        <strain evidence="1 2">NRRL 62042</strain>
    </source>
</reference>
<sequence length="469" mass="52464">MRKPTCIRCQRLKIACTFEEKKFVFVGQESKSRPANSLISSSGNSLVKTGSTLVMDEYFWTNYLPQEDPALDGSIGGILSAPWIPSIRELAGKDDDVKKAMQACALAGLGWMNDDRGLVVRAASFYAQALKQTNTALQDPTTACDDRVLASCRLLILFEMLQRISSEPSPITPQRNQIADWRLHVNGTCRLVQLRGREKHQSGLGVDLYDGTRMTAIIHGLTSRKPNIFTQLDWTVPQSNMRDELYTLINPVPQLLQDFDTFQNNGVGIEHGSVHLQHIDTGVALMQKALNVCYALEGWEIEVLMLCYEKQSFIVSIRSPRSGSAQEQGSLYDVCRLHGYGFFSTCTQYWAMCNIFYSSLRRYHAHLQAFIDTWTLGEVAPVLPKWVSPELHALNIAKVAGYFFEPGMGLWAAHAAVFPVSTALRYFATTGRKDSPAFRSMVDSFTNSKTGVIMRDFLNAIGVVQEFES</sequence>